<protein>
    <submittedName>
        <fullName evidence="2">Uncharacterized protein</fullName>
    </submittedName>
</protein>
<dbReference type="Proteomes" id="UP000622797">
    <property type="component" value="Unassembled WGS sequence"/>
</dbReference>
<feature type="region of interest" description="Disordered" evidence="1">
    <location>
        <begin position="152"/>
        <end position="231"/>
    </location>
</feature>
<name>A0A8H4X4V5_9HYPO</name>
<organism evidence="2 3">
    <name type="scientific">Fusarium sarcochroum</name>
    <dbReference type="NCBI Taxonomy" id="1208366"/>
    <lineage>
        <taxon>Eukaryota</taxon>
        <taxon>Fungi</taxon>
        <taxon>Dikarya</taxon>
        <taxon>Ascomycota</taxon>
        <taxon>Pezizomycotina</taxon>
        <taxon>Sordariomycetes</taxon>
        <taxon>Hypocreomycetidae</taxon>
        <taxon>Hypocreales</taxon>
        <taxon>Nectriaceae</taxon>
        <taxon>Fusarium</taxon>
        <taxon>Fusarium lateritium species complex</taxon>
    </lineage>
</organism>
<dbReference type="AlphaFoldDB" id="A0A8H4X4V5"/>
<feature type="compositionally biased region" description="Low complexity" evidence="1">
    <location>
        <begin position="185"/>
        <end position="199"/>
    </location>
</feature>
<evidence type="ECO:0000256" key="1">
    <source>
        <dbReference type="SAM" id="MobiDB-lite"/>
    </source>
</evidence>
<dbReference type="EMBL" id="JABEXW010000607">
    <property type="protein sequence ID" value="KAF4961490.1"/>
    <property type="molecule type" value="Genomic_DNA"/>
</dbReference>
<feature type="compositionally biased region" description="Polar residues" evidence="1">
    <location>
        <begin position="169"/>
        <end position="184"/>
    </location>
</feature>
<reference evidence="2" key="1">
    <citation type="journal article" date="2020" name="BMC Genomics">
        <title>Correction to: Identification and distribution of gene clusters required for synthesis of sphingolipid metabolism inhibitors in diverse species of the filamentous fungus Fusarium.</title>
        <authorList>
            <person name="Kim H.S."/>
            <person name="Lohmar J.M."/>
            <person name="Busman M."/>
            <person name="Brown D.W."/>
            <person name="Naumann T.A."/>
            <person name="Divon H.H."/>
            <person name="Lysoe E."/>
            <person name="Uhlig S."/>
            <person name="Proctor R.H."/>
        </authorList>
    </citation>
    <scope>NUCLEOTIDE SEQUENCE</scope>
    <source>
        <strain evidence="2">NRRL 20472</strain>
    </source>
</reference>
<feature type="compositionally biased region" description="Acidic residues" evidence="1">
    <location>
        <begin position="200"/>
        <end position="209"/>
    </location>
</feature>
<reference evidence="2" key="2">
    <citation type="submission" date="2020-05" db="EMBL/GenBank/DDBJ databases">
        <authorList>
            <person name="Kim H.-S."/>
            <person name="Proctor R.H."/>
            <person name="Brown D.W."/>
        </authorList>
    </citation>
    <scope>NUCLEOTIDE SEQUENCE</scope>
    <source>
        <strain evidence="2">NRRL 20472</strain>
    </source>
</reference>
<comment type="caution">
    <text evidence="2">The sequence shown here is derived from an EMBL/GenBank/DDBJ whole genome shotgun (WGS) entry which is preliminary data.</text>
</comment>
<evidence type="ECO:0000313" key="3">
    <source>
        <dbReference type="Proteomes" id="UP000622797"/>
    </source>
</evidence>
<sequence>MSNYPAPSFGDGLPYGQDQMNALMGNEDRATFQEANYPASIPMNETMGAAIHSSDAFNADMIPQQFVGNEQQVFAQPVPTWNPGNFKFWPGWVRSGLNPQIIDKLACKFTQDQIDSIILVSLVLNEGQTGDDQSQAHFQAYAQAQVHAPQNQMDYAGHGNHPAHVPGSFNDNSVGLQSENGSDHSASTTNTASTATSPSGDEDEDEDEETKAAQAAFRARPAPDHNDRDARNRYLVDGRACKLKYGEIIEKGGFKVSASTLRGRHRTLTKAPEDRLRSPPWTRRDYLVLQELVWKYVDDSSCFSWSDIADEMWEVYHCSYKYCAATVAKAARQLANKPNNGHIPADGVLLSDDEEVERA</sequence>
<accession>A0A8H4X4V5</accession>
<keyword evidence="3" id="KW-1185">Reference proteome</keyword>
<dbReference type="OrthoDB" id="5069841at2759"/>
<gene>
    <name evidence="2" type="ORF">FSARC_10163</name>
</gene>
<proteinExistence type="predicted"/>
<feature type="compositionally biased region" description="Basic and acidic residues" evidence="1">
    <location>
        <begin position="221"/>
        <end position="231"/>
    </location>
</feature>
<evidence type="ECO:0000313" key="2">
    <source>
        <dbReference type="EMBL" id="KAF4961490.1"/>
    </source>
</evidence>